<comment type="caution">
    <text evidence="1">The sequence shown here is derived from an EMBL/GenBank/DDBJ whole genome shotgun (WGS) entry which is preliminary data.</text>
</comment>
<organism evidence="1 2">
    <name type="scientific">Saguinus oedipus</name>
    <name type="common">Cotton-top tamarin</name>
    <name type="synonym">Oedipomidas oedipus</name>
    <dbReference type="NCBI Taxonomy" id="9490"/>
    <lineage>
        <taxon>Eukaryota</taxon>
        <taxon>Metazoa</taxon>
        <taxon>Chordata</taxon>
        <taxon>Craniata</taxon>
        <taxon>Vertebrata</taxon>
        <taxon>Euteleostomi</taxon>
        <taxon>Mammalia</taxon>
        <taxon>Eutheria</taxon>
        <taxon>Euarchontoglires</taxon>
        <taxon>Primates</taxon>
        <taxon>Haplorrhini</taxon>
        <taxon>Platyrrhini</taxon>
        <taxon>Cebidae</taxon>
        <taxon>Callitrichinae</taxon>
        <taxon>Saguinus</taxon>
    </lineage>
</organism>
<gene>
    <name evidence="1" type="ORF">P7K49_031676</name>
</gene>
<name>A0ABQ9U0X9_SAGOE</name>
<dbReference type="EMBL" id="JASSZA010000017">
    <property type="protein sequence ID" value="KAK2090420.1"/>
    <property type="molecule type" value="Genomic_DNA"/>
</dbReference>
<evidence type="ECO:0000313" key="2">
    <source>
        <dbReference type="Proteomes" id="UP001266305"/>
    </source>
</evidence>
<accession>A0ABQ9U0X9</accession>
<keyword evidence="2" id="KW-1185">Reference proteome</keyword>
<protein>
    <submittedName>
        <fullName evidence="1">Uncharacterized protein</fullName>
    </submittedName>
</protein>
<evidence type="ECO:0000313" key="1">
    <source>
        <dbReference type="EMBL" id="KAK2090420.1"/>
    </source>
</evidence>
<feature type="non-terminal residue" evidence="1">
    <location>
        <position position="55"/>
    </location>
</feature>
<proteinExistence type="predicted"/>
<sequence>MADINNGPAKTSNSFSTQLSTVTWDKAYGIVGEFYTQKLHQDVQNCRKFREEEFK</sequence>
<dbReference type="Proteomes" id="UP001266305">
    <property type="component" value="Unassembled WGS sequence"/>
</dbReference>
<reference evidence="1 2" key="1">
    <citation type="submission" date="2023-05" db="EMBL/GenBank/DDBJ databases">
        <title>B98-5 Cell Line De Novo Hybrid Assembly: An Optical Mapping Approach.</title>
        <authorList>
            <person name="Kananen K."/>
            <person name="Auerbach J.A."/>
            <person name="Kautto E."/>
            <person name="Blachly J.S."/>
        </authorList>
    </citation>
    <scope>NUCLEOTIDE SEQUENCE [LARGE SCALE GENOMIC DNA]</scope>
    <source>
        <strain evidence="1">B95-8</strain>
        <tissue evidence="1">Cell line</tissue>
    </source>
</reference>